<feature type="domain" description="GH16" evidence="9">
    <location>
        <begin position="1"/>
        <end position="226"/>
    </location>
</feature>
<dbReference type="InterPro" id="IPR013320">
    <property type="entry name" value="ConA-like_dom_sf"/>
</dbReference>
<evidence type="ECO:0000256" key="3">
    <source>
        <dbReference type="ARBA" id="ARBA00022801"/>
    </source>
</evidence>
<evidence type="ECO:0000256" key="2">
    <source>
        <dbReference type="ARBA" id="ARBA00014569"/>
    </source>
</evidence>
<keyword evidence="3" id="KW-0378">Hydrolase</keyword>
<evidence type="ECO:0000256" key="6">
    <source>
        <dbReference type="ARBA" id="ARBA00029771"/>
    </source>
</evidence>
<dbReference type="InterPro" id="IPR044791">
    <property type="entry name" value="Beta-glucanase/XTH"/>
</dbReference>
<accession>A0A9X2FVM0</accession>
<keyword evidence="4" id="KW-0326">Glycosidase</keyword>
<dbReference type="RefSeq" id="WP_253332753.1">
    <property type="nucleotide sequence ID" value="NZ_JAMYXC010000191.1"/>
</dbReference>
<name>A0A9X2FVM0_9RHOB</name>
<dbReference type="Pfam" id="PF00353">
    <property type="entry name" value="HemolysinCabind"/>
    <property type="match status" value="3"/>
</dbReference>
<evidence type="ECO:0000256" key="1">
    <source>
        <dbReference type="ARBA" id="ARBA00006865"/>
    </source>
</evidence>
<dbReference type="EMBL" id="JAMYXC010000191">
    <property type="protein sequence ID" value="MCP1169281.1"/>
    <property type="molecule type" value="Genomic_DNA"/>
</dbReference>
<feature type="active site" description="Nucleophile" evidence="8">
    <location>
        <position position="106"/>
    </location>
</feature>
<dbReference type="Gene3D" id="3.40.50.1110">
    <property type="entry name" value="SGNH hydrolase"/>
    <property type="match status" value="1"/>
</dbReference>
<evidence type="ECO:0000259" key="9">
    <source>
        <dbReference type="PROSITE" id="PS51762"/>
    </source>
</evidence>
<dbReference type="InterPro" id="IPR008263">
    <property type="entry name" value="GH16_AS"/>
</dbReference>
<dbReference type="InterPro" id="IPR008264">
    <property type="entry name" value="Beta_glucanase"/>
</dbReference>
<dbReference type="Pfam" id="PF00722">
    <property type="entry name" value="Glyco_hydro_16"/>
    <property type="match status" value="1"/>
</dbReference>
<dbReference type="PANTHER" id="PTHR31062">
    <property type="entry name" value="XYLOGLUCAN ENDOTRANSGLUCOSYLASE/HYDROLASE PROTEIN 8-RELATED"/>
    <property type="match status" value="1"/>
</dbReference>
<dbReference type="SUPFAM" id="SSF52266">
    <property type="entry name" value="SGNH hydrolase"/>
    <property type="match status" value="1"/>
</dbReference>
<dbReference type="Proteomes" id="UP001139477">
    <property type="component" value="Unassembled WGS sequence"/>
</dbReference>
<sequence>MGQEKSDSFDTFDPTFWNLSDFAVAATWNQTAWEVDHAQYGGGDLTLRLDGTDTGTKPFTGAEIQSRDSFGYGSFEVRMRASGESGTVSAFFLYTGEFFGADAHNEIDFEFLGNNPSQVSINYYYGDDKLANYIEEDINLGFDASAAFHDYRIDWMPDAIRWFVDDRLFYEIRSDQAPLPIPNEDMRVMSSLWTGDTNLEHWHGPVDPEIDTSMQLTSFSYREADIDLPVDQTGAVTFAGTSKALVIDMAAETYAEAATVLPIGDSLTVGYVDAGDPNEAPEERDGYRFDLFQNIVAAGGWIDYVGFLQSGPSDMLDRDYSAIGGMPLRNIVRNDSIAGEADLSDNLDQFLPDIVLFMAGTNDYNRFENGFFNNNFPSIMNNIGKAIDQFLAMPGSEDSYLVISTLAPKIKANTPEIYADYLNEGYSTVNGSPVVGDAGNGTYQPGIKATVLARAASTPNILLFENPVTASGLSPDDVHFSHASYAAYAAALADFLEAEIGLAAGTFDGDAHYMQSTQRVVGSDAGDRILGTVGDDEIDGGGGGDYIDAGSGADTIIFGAGALDGTRDVIAGFSITEGDTINLSRMAAALGWSAQQVLTGLVFEDGENGVQLSLDTGGGLVTFAEILGQTAAAVEPSISAAPLPSADDDGNLALTAPDLLIDETELGAVDLVVSGLDADASGAIIITDGVNTRTQQVASDGVYSFDLTGFADGAVITSITATTATGETITLPGDTLSVFGPPPNTGDDDGNLVLTAPDVEIDANEVSAVAFATAGLDADATAVVTVSDGANEVVSGLVSTDGTVTLDLSTLSDGPLTSSVTATDTAGARASVSGPGLTLATAPDTSADEDGNLALSAPDLSIDATEVGTVLFTLSGLDSDATAVITVGDGVGTVQSAAIGADGTVSIDLSTLQDGPLTSSVTATDASANTASVAGPGLTLDTSAPPPSSGAEVIGTAAADRLSGIAGEDTTILGLAGSDIIQGRDGDDIVIGGADPDTLRGGDGGDTFVFLAEDLLNPGDDLKDFDLLEGDRLELRDILTGYDGLGILGHIRIAAQGTMGRLEVDVDGGGDNFTMLAYIRNGRALDAETLWTNGDILITSSGPPPNTGDDDGNLVLTAPDVEIDANEVSAVAFAIAGLDADATAVVTVSDGANEVVSGPVSTDGTVTLDLSTLSDGPLTSSVTATDTAGARASVSGPGLTLATAPDTSADEDGNLALSAPDLSIDATEVGTVLFTLSGLDSDATAVITVGDGVGTVQSAAIGADGTVSIDLSTLQDGPLTSSVTATDASANTASVAGPGLTLDTSAPPPSSGAEVIGTAAADRLNGIAGEDTTILGLAGSDIIQGRDGDDIVIGGADPDTLRGGDGGDTFVFLAEDMLNPGDDLKDFDLLEGDRLELRDILTGYDGLGILGHIRIAAQGTMGRLEVDVDGGGDNFTMLAYIRNGRALDAETLWANGDILITA</sequence>
<dbReference type="GO" id="GO:0004553">
    <property type="term" value="F:hydrolase activity, hydrolyzing O-glycosyl compounds"/>
    <property type="evidence" value="ECO:0007669"/>
    <property type="project" value="InterPro"/>
</dbReference>
<dbReference type="Pfam" id="PF00657">
    <property type="entry name" value="Lipase_GDSL"/>
    <property type="match status" value="1"/>
</dbReference>
<dbReference type="SUPFAM" id="SSF49899">
    <property type="entry name" value="Concanavalin A-like lectins/glucanases"/>
    <property type="match status" value="1"/>
</dbReference>
<feature type="active site" description="Proton donor" evidence="8">
    <location>
        <position position="110"/>
    </location>
</feature>
<evidence type="ECO:0000256" key="8">
    <source>
        <dbReference type="PIRSR" id="PIRSR608264-1"/>
    </source>
</evidence>
<proteinExistence type="inferred from homology"/>
<dbReference type="PRINTS" id="PR00737">
    <property type="entry name" value="GLHYDRLASE16"/>
</dbReference>
<gene>
    <name evidence="10" type="ORF">NHG85_12250</name>
</gene>
<dbReference type="InterPro" id="IPR011049">
    <property type="entry name" value="Serralysin-like_metalloprot_C"/>
</dbReference>
<protein>
    <recommendedName>
        <fullName evidence="2">Beta-glucanase</fullName>
    </recommendedName>
    <alternativeName>
        <fullName evidence="7">1,3-1,4-beta-D-glucan 4-glucanohydrolase</fullName>
    </alternativeName>
    <alternativeName>
        <fullName evidence="6">Endo-beta-1,3-1,4 glucanase</fullName>
    </alternativeName>
    <alternativeName>
        <fullName evidence="5">Lichenase</fullName>
    </alternativeName>
</protein>
<dbReference type="PROSITE" id="PS01034">
    <property type="entry name" value="GH16_1"/>
    <property type="match status" value="1"/>
</dbReference>
<comment type="similarity">
    <text evidence="1">Belongs to the glycosyl hydrolase 16 family.</text>
</comment>
<dbReference type="PROSITE" id="PS51762">
    <property type="entry name" value="GH16_2"/>
    <property type="match status" value="1"/>
</dbReference>
<dbReference type="GO" id="GO:0005509">
    <property type="term" value="F:calcium ion binding"/>
    <property type="evidence" value="ECO:0007669"/>
    <property type="project" value="InterPro"/>
</dbReference>
<dbReference type="InterPro" id="IPR001343">
    <property type="entry name" value="Hemolysn_Ca-bd"/>
</dbReference>
<dbReference type="SUPFAM" id="SSF51120">
    <property type="entry name" value="beta-Roll"/>
    <property type="match status" value="3"/>
</dbReference>
<dbReference type="InterPro" id="IPR018511">
    <property type="entry name" value="Hemolysin-typ_Ca-bd_CS"/>
</dbReference>
<evidence type="ECO:0000313" key="10">
    <source>
        <dbReference type="EMBL" id="MCP1169281.1"/>
    </source>
</evidence>
<comment type="caution">
    <text evidence="10">The sequence shown here is derived from an EMBL/GenBank/DDBJ whole genome shotgun (WGS) entry which is preliminary data.</text>
</comment>
<dbReference type="InterPro" id="IPR001087">
    <property type="entry name" value="GDSL"/>
</dbReference>
<evidence type="ECO:0000256" key="5">
    <source>
        <dbReference type="ARBA" id="ARBA00029722"/>
    </source>
</evidence>
<keyword evidence="11" id="KW-1185">Reference proteome</keyword>
<dbReference type="PRINTS" id="PR00313">
    <property type="entry name" value="CABNDNGRPT"/>
</dbReference>
<organism evidence="10 11">
    <name type="scientific">Limimaricola litoreus</name>
    <dbReference type="NCBI Taxonomy" id="2955316"/>
    <lineage>
        <taxon>Bacteria</taxon>
        <taxon>Pseudomonadati</taxon>
        <taxon>Pseudomonadota</taxon>
        <taxon>Alphaproteobacteria</taxon>
        <taxon>Rhodobacterales</taxon>
        <taxon>Paracoccaceae</taxon>
        <taxon>Limimaricola</taxon>
    </lineage>
</organism>
<dbReference type="Gene3D" id="2.150.10.10">
    <property type="entry name" value="Serralysin-like metalloprotease, C-terminal"/>
    <property type="match status" value="3"/>
</dbReference>
<dbReference type="GO" id="GO:0005975">
    <property type="term" value="P:carbohydrate metabolic process"/>
    <property type="evidence" value="ECO:0007669"/>
    <property type="project" value="InterPro"/>
</dbReference>
<dbReference type="Gene3D" id="2.60.120.200">
    <property type="match status" value="1"/>
</dbReference>
<evidence type="ECO:0000256" key="7">
    <source>
        <dbReference type="ARBA" id="ARBA00031665"/>
    </source>
</evidence>
<evidence type="ECO:0000313" key="11">
    <source>
        <dbReference type="Proteomes" id="UP001139477"/>
    </source>
</evidence>
<dbReference type="PROSITE" id="PS00330">
    <property type="entry name" value="HEMOLYSIN_CALCIUM"/>
    <property type="match status" value="1"/>
</dbReference>
<dbReference type="InterPro" id="IPR000757">
    <property type="entry name" value="Beta-glucanase-like"/>
</dbReference>
<evidence type="ECO:0000256" key="4">
    <source>
        <dbReference type="ARBA" id="ARBA00023295"/>
    </source>
</evidence>
<reference evidence="10" key="1">
    <citation type="submission" date="2022-06" db="EMBL/GenBank/DDBJ databases">
        <title>Limimaricola sediminis sp. nov., isolated from an intertidal sediment.</title>
        <authorList>
            <person name="Shao X."/>
        </authorList>
    </citation>
    <scope>NUCLEOTIDE SEQUENCE</scope>
    <source>
        <strain evidence="10">ASW11-118</strain>
    </source>
</reference>
<dbReference type="GO" id="GO:0016788">
    <property type="term" value="F:hydrolase activity, acting on ester bonds"/>
    <property type="evidence" value="ECO:0007669"/>
    <property type="project" value="InterPro"/>
</dbReference>
<dbReference type="InterPro" id="IPR036514">
    <property type="entry name" value="SGNH_hydro_sf"/>
</dbReference>